<evidence type="ECO:0000313" key="2">
    <source>
        <dbReference type="EMBL" id="GGZ21224.1"/>
    </source>
</evidence>
<reference evidence="2" key="1">
    <citation type="journal article" date="2014" name="Int. J. Syst. Evol. Microbiol.">
        <title>Complete genome sequence of Corynebacterium casei LMG S-19264T (=DSM 44701T), isolated from a smear-ripened cheese.</title>
        <authorList>
            <consortium name="US DOE Joint Genome Institute (JGI-PGF)"/>
            <person name="Walter F."/>
            <person name="Albersmeier A."/>
            <person name="Kalinowski J."/>
            <person name="Ruckert C."/>
        </authorList>
    </citation>
    <scope>NUCLEOTIDE SEQUENCE</scope>
    <source>
        <strain evidence="2">JCM 4988</strain>
    </source>
</reference>
<accession>A0A918UMP0</accession>
<dbReference type="RefSeq" id="WP_190121864.1">
    <property type="nucleotide sequence ID" value="NZ_BMWG01000002.1"/>
</dbReference>
<sequence>MSVLDKLKQMLKGHESKVDKGVDKAGDAFDAKTKGKYSGHVDKAQDKLKGQFGTGSQDQPPPPPPPPAS</sequence>
<feature type="compositionally biased region" description="Basic and acidic residues" evidence="1">
    <location>
        <begin position="13"/>
        <end position="49"/>
    </location>
</feature>
<evidence type="ECO:0008006" key="4">
    <source>
        <dbReference type="Google" id="ProtNLM"/>
    </source>
</evidence>
<feature type="compositionally biased region" description="Pro residues" evidence="1">
    <location>
        <begin position="59"/>
        <end position="69"/>
    </location>
</feature>
<proteinExistence type="predicted"/>
<feature type="region of interest" description="Disordered" evidence="1">
    <location>
        <begin position="13"/>
        <end position="69"/>
    </location>
</feature>
<dbReference type="EMBL" id="BMWG01000002">
    <property type="protein sequence ID" value="GGZ21224.1"/>
    <property type="molecule type" value="Genomic_DNA"/>
</dbReference>
<dbReference type="Pfam" id="PF14013">
    <property type="entry name" value="MT0933_antitox"/>
    <property type="match status" value="1"/>
</dbReference>
<dbReference type="Proteomes" id="UP000630936">
    <property type="component" value="Unassembled WGS sequence"/>
</dbReference>
<evidence type="ECO:0000256" key="1">
    <source>
        <dbReference type="SAM" id="MobiDB-lite"/>
    </source>
</evidence>
<dbReference type="InterPro" id="IPR028037">
    <property type="entry name" value="Antitoxin_Rv0909/MT0933"/>
</dbReference>
<comment type="caution">
    <text evidence="2">The sequence shown here is derived from an EMBL/GenBank/DDBJ whole genome shotgun (WGS) entry which is preliminary data.</text>
</comment>
<gene>
    <name evidence="2" type="ORF">GCM10010387_12810</name>
</gene>
<dbReference type="AlphaFoldDB" id="A0A918UMP0"/>
<reference evidence="2" key="2">
    <citation type="submission" date="2020-09" db="EMBL/GenBank/DDBJ databases">
        <authorList>
            <person name="Sun Q."/>
            <person name="Ohkuma M."/>
        </authorList>
    </citation>
    <scope>NUCLEOTIDE SEQUENCE</scope>
    <source>
        <strain evidence="2">JCM 4988</strain>
    </source>
</reference>
<evidence type="ECO:0000313" key="3">
    <source>
        <dbReference type="Proteomes" id="UP000630936"/>
    </source>
</evidence>
<protein>
    <recommendedName>
        <fullName evidence="4">Kanamycin biosynthetic protein</fullName>
    </recommendedName>
</protein>
<name>A0A918UMP0_9ACTN</name>
<keyword evidence="3" id="KW-1185">Reference proteome</keyword>
<organism evidence="2 3">
    <name type="scientific">Streptomyces inusitatus</name>
    <dbReference type="NCBI Taxonomy" id="68221"/>
    <lineage>
        <taxon>Bacteria</taxon>
        <taxon>Bacillati</taxon>
        <taxon>Actinomycetota</taxon>
        <taxon>Actinomycetes</taxon>
        <taxon>Kitasatosporales</taxon>
        <taxon>Streptomycetaceae</taxon>
        <taxon>Streptomyces</taxon>
    </lineage>
</organism>